<dbReference type="GeneID" id="19304964"/>
<dbReference type="InterPro" id="IPR036397">
    <property type="entry name" value="RNaseH_sf"/>
</dbReference>
<evidence type="ECO:0000313" key="2">
    <source>
        <dbReference type="Proteomes" id="UP000030669"/>
    </source>
</evidence>
<reference evidence="1 2" key="1">
    <citation type="journal article" date="2012" name="Science">
        <title>The Paleozoic origin of enzymatic lignin decomposition reconstructed from 31 fungal genomes.</title>
        <authorList>
            <person name="Floudas D."/>
            <person name="Binder M."/>
            <person name="Riley R."/>
            <person name="Barry K."/>
            <person name="Blanchette R.A."/>
            <person name="Henrissat B."/>
            <person name="Martinez A.T."/>
            <person name="Otillar R."/>
            <person name="Spatafora J.W."/>
            <person name="Yadav J.S."/>
            <person name="Aerts A."/>
            <person name="Benoit I."/>
            <person name="Boyd A."/>
            <person name="Carlson A."/>
            <person name="Copeland A."/>
            <person name="Coutinho P.M."/>
            <person name="de Vries R.P."/>
            <person name="Ferreira P."/>
            <person name="Findley K."/>
            <person name="Foster B."/>
            <person name="Gaskell J."/>
            <person name="Glotzer D."/>
            <person name="Gorecki P."/>
            <person name="Heitman J."/>
            <person name="Hesse C."/>
            <person name="Hori C."/>
            <person name="Igarashi K."/>
            <person name="Jurgens J.A."/>
            <person name="Kallen N."/>
            <person name="Kersten P."/>
            <person name="Kohler A."/>
            <person name="Kuees U."/>
            <person name="Kumar T.K.A."/>
            <person name="Kuo A."/>
            <person name="LaButti K."/>
            <person name="Larrondo L.F."/>
            <person name="Lindquist E."/>
            <person name="Ling A."/>
            <person name="Lombard V."/>
            <person name="Lucas S."/>
            <person name="Lundell T."/>
            <person name="Martin R."/>
            <person name="McLaughlin D.J."/>
            <person name="Morgenstern I."/>
            <person name="Morin E."/>
            <person name="Murat C."/>
            <person name="Nagy L.G."/>
            <person name="Nolan M."/>
            <person name="Ohm R.A."/>
            <person name="Patyshakuliyeva A."/>
            <person name="Rokas A."/>
            <person name="Ruiz-Duenas F.J."/>
            <person name="Sabat G."/>
            <person name="Salamov A."/>
            <person name="Samejima M."/>
            <person name="Schmutz J."/>
            <person name="Slot J.C."/>
            <person name="St John F."/>
            <person name="Stenlid J."/>
            <person name="Sun H."/>
            <person name="Sun S."/>
            <person name="Syed K."/>
            <person name="Tsang A."/>
            <person name="Wiebenga A."/>
            <person name="Young D."/>
            <person name="Pisabarro A."/>
            <person name="Eastwood D.C."/>
            <person name="Martin F."/>
            <person name="Cullen D."/>
            <person name="Grigoriev I.V."/>
            <person name="Hibbett D.S."/>
        </authorList>
    </citation>
    <scope>NUCLEOTIDE SEQUENCE [LARGE SCALE GENOMIC DNA]</scope>
    <source>
        <strain evidence="1 2">ATCC 11539</strain>
    </source>
</reference>
<dbReference type="OMA" id="GIPTEYQ"/>
<name>S7R671_GLOTA</name>
<dbReference type="Gene3D" id="3.30.420.10">
    <property type="entry name" value="Ribonuclease H-like superfamily/Ribonuclease H"/>
    <property type="match status" value="1"/>
</dbReference>
<accession>S7R671</accession>
<dbReference type="eggNOG" id="ENOG502SY8A">
    <property type="taxonomic scope" value="Eukaryota"/>
</dbReference>
<sequence length="61" mass="7068">WAEVLCDAEFAHNQRSHSARNESPFYLMMGYHPRAIPAVTINTELPSVEERLQRLQAAREE</sequence>
<dbReference type="OrthoDB" id="2273864at2759"/>
<feature type="non-terminal residue" evidence="1">
    <location>
        <position position="1"/>
    </location>
</feature>
<dbReference type="AlphaFoldDB" id="S7R671"/>
<dbReference type="RefSeq" id="XP_007871659.1">
    <property type="nucleotide sequence ID" value="XM_007873468.1"/>
</dbReference>
<dbReference type="Proteomes" id="UP000030669">
    <property type="component" value="Unassembled WGS sequence"/>
</dbReference>
<protein>
    <recommendedName>
        <fullName evidence="3">Integrase catalytic domain-containing protein</fullName>
    </recommendedName>
</protein>
<evidence type="ECO:0000313" key="1">
    <source>
        <dbReference type="EMBL" id="EPQ49885.1"/>
    </source>
</evidence>
<proteinExistence type="predicted"/>
<evidence type="ECO:0008006" key="3">
    <source>
        <dbReference type="Google" id="ProtNLM"/>
    </source>
</evidence>
<dbReference type="GO" id="GO:0003676">
    <property type="term" value="F:nucleic acid binding"/>
    <property type="evidence" value="ECO:0007669"/>
    <property type="project" value="InterPro"/>
</dbReference>
<dbReference type="KEGG" id="gtr:GLOTRDRAFT_18765"/>
<feature type="non-terminal residue" evidence="1">
    <location>
        <position position="61"/>
    </location>
</feature>
<dbReference type="EMBL" id="KB469523">
    <property type="protein sequence ID" value="EPQ49885.1"/>
    <property type="molecule type" value="Genomic_DNA"/>
</dbReference>
<dbReference type="HOGENOM" id="CLU_2928947_0_0_1"/>
<organism evidence="1 2">
    <name type="scientific">Gloeophyllum trabeum (strain ATCC 11539 / FP-39264 / Madison 617)</name>
    <name type="common">Brown rot fungus</name>
    <dbReference type="NCBI Taxonomy" id="670483"/>
    <lineage>
        <taxon>Eukaryota</taxon>
        <taxon>Fungi</taxon>
        <taxon>Dikarya</taxon>
        <taxon>Basidiomycota</taxon>
        <taxon>Agaricomycotina</taxon>
        <taxon>Agaricomycetes</taxon>
        <taxon>Gloeophyllales</taxon>
        <taxon>Gloeophyllaceae</taxon>
        <taxon>Gloeophyllum</taxon>
    </lineage>
</organism>
<keyword evidence="2" id="KW-1185">Reference proteome</keyword>
<gene>
    <name evidence="1" type="ORF">GLOTRDRAFT_18765</name>
</gene>